<dbReference type="CDD" id="cd08512">
    <property type="entry name" value="PBP2_NikA_DppA_OppA_like_7"/>
    <property type="match status" value="1"/>
</dbReference>
<dbReference type="PANTHER" id="PTHR30290">
    <property type="entry name" value="PERIPLASMIC BINDING COMPONENT OF ABC TRANSPORTER"/>
    <property type="match status" value="1"/>
</dbReference>
<comment type="caution">
    <text evidence="3">The sequence shown here is derived from an EMBL/GenBank/DDBJ whole genome shotgun (WGS) entry which is preliminary data.</text>
</comment>
<protein>
    <submittedName>
        <fullName evidence="3">Putative D,D-dipeptide-binding periplasmic protein DdpA</fullName>
    </submittedName>
</protein>
<feature type="signal peptide" evidence="1">
    <location>
        <begin position="1"/>
        <end position="20"/>
    </location>
</feature>
<dbReference type="OrthoDB" id="9772924at2"/>
<feature type="chain" id="PRO_5017219573" evidence="1">
    <location>
        <begin position="21"/>
        <end position="523"/>
    </location>
</feature>
<sequence>MRLVKAVGLIAALSLGGALAQDRTQTLIYGGDWSDLITLDPQVSYEFSGGLITDNLYETLVKYEGTDLSTLKPGLAESWKVERGRDTWEITFRLRRGSKFSSGNEVTAKDVVYTFERALAIKGPGSFLFTEIAQLKPGATKAVDNYTVVVSLPKTASPGSFLSILTFNIGGIVDSETVQKNAKGNDFGKEWLTNNSAGSGPFRLVRWDRGSQVLLEANPNARVKPKLQRVILREIKEPAVLRTALESGEIDIAEGLTPEALRALAGNPRFKTLKADSLRLNYLGMNVKEGSPFANKLVRDAVRYSINQDELVSGLVQGNGTKIQTLIPKGLLGYDPRTPYTFDPARARRLLAQAGYPNGLEFELLVSTGICGGGIPCADIAAKIQSDLAKGGFKANVKAIANAEVLRTYRAQNHQMVLVGWSPDFPDPDGNATPWANFEARSLAWRNVWNDPTAIRLTNQAALETDPAKRVALYRILTDYVLKNGPYAVLYQPAVPIGLSAKVEGYVRNAQGQVRFENISKLP</sequence>
<dbReference type="GO" id="GO:1904680">
    <property type="term" value="F:peptide transmembrane transporter activity"/>
    <property type="evidence" value="ECO:0007669"/>
    <property type="project" value="TreeGrafter"/>
</dbReference>
<feature type="domain" description="Solute-binding protein family 5" evidence="2">
    <location>
        <begin position="71"/>
        <end position="435"/>
    </location>
</feature>
<dbReference type="Proteomes" id="UP000266089">
    <property type="component" value="Unassembled WGS sequence"/>
</dbReference>
<organism evidence="3 4">
    <name type="scientific">Meiothermus taiwanensis</name>
    <dbReference type="NCBI Taxonomy" id="172827"/>
    <lineage>
        <taxon>Bacteria</taxon>
        <taxon>Thermotogati</taxon>
        <taxon>Deinococcota</taxon>
        <taxon>Deinococci</taxon>
        <taxon>Thermales</taxon>
        <taxon>Thermaceae</taxon>
        <taxon>Meiothermus</taxon>
    </lineage>
</organism>
<accession>A0A399DRC8</accession>
<keyword evidence="1" id="KW-0732">Signal</keyword>
<evidence type="ECO:0000313" key="4">
    <source>
        <dbReference type="Proteomes" id="UP000266089"/>
    </source>
</evidence>
<dbReference type="GO" id="GO:0042597">
    <property type="term" value="C:periplasmic space"/>
    <property type="evidence" value="ECO:0007669"/>
    <property type="project" value="UniProtKB-ARBA"/>
</dbReference>
<dbReference type="EMBL" id="QWKX01000129">
    <property type="protein sequence ID" value="RIH74279.1"/>
    <property type="molecule type" value="Genomic_DNA"/>
</dbReference>
<evidence type="ECO:0000259" key="2">
    <source>
        <dbReference type="Pfam" id="PF00496"/>
    </source>
</evidence>
<dbReference type="InterPro" id="IPR000914">
    <property type="entry name" value="SBP_5_dom"/>
</dbReference>
<gene>
    <name evidence="3" type="primary">ddpA</name>
    <name evidence="3" type="ORF">Mcate_02775</name>
</gene>
<reference evidence="3 4" key="1">
    <citation type="submission" date="2018-08" db="EMBL/GenBank/DDBJ databases">
        <title>Meiothermus cateniformans JCM 15151 genome sequencing project.</title>
        <authorList>
            <person name="Da Costa M.S."/>
            <person name="Albuquerque L."/>
            <person name="Raposo P."/>
            <person name="Froufe H.J.C."/>
            <person name="Barroso C.S."/>
            <person name="Egas C."/>
        </authorList>
    </citation>
    <scope>NUCLEOTIDE SEQUENCE [LARGE SCALE GENOMIC DNA]</scope>
    <source>
        <strain evidence="3 4">JCM 15151</strain>
    </source>
</reference>
<dbReference type="GO" id="GO:0015833">
    <property type="term" value="P:peptide transport"/>
    <property type="evidence" value="ECO:0007669"/>
    <property type="project" value="TreeGrafter"/>
</dbReference>
<proteinExistence type="predicted"/>
<evidence type="ECO:0000313" key="3">
    <source>
        <dbReference type="EMBL" id="RIH74279.1"/>
    </source>
</evidence>
<dbReference type="Pfam" id="PF00496">
    <property type="entry name" value="SBP_bac_5"/>
    <property type="match status" value="1"/>
</dbReference>
<dbReference type="InterPro" id="IPR030678">
    <property type="entry name" value="Peptide/Ni-bd"/>
</dbReference>
<dbReference type="GO" id="GO:0043190">
    <property type="term" value="C:ATP-binding cassette (ABC) transporter complex"/>
    <property type="evidence" value="ECO:0007669"/>
    <property type="project" value="InterPro"/>
</dbReference>
<dbReference type="RefSeq" id="WP_027887240.1">
    <property type="nucleotide sequence ID" value="NZ_JBHSXZ010000094.1"/>
</dbReference>
<name>A0A399DRC8_9DEIN</name>
<dbReference type="PANTHER" id="PTHR30290:SF34">
    <property type="entry name" value="ABC TRANSPORTER, PERIPLASMIC OLIGO-PEPTIDE BINDING PROTEIN, PUTATIVE-RELATED"/>
    <property type="match status" value="1"/>
</dbReference>
<dbReference type="AlphaFoldDB" id="A0A399DRC8"/>
<dbReference type="Gene3D" id="3.90.76.10">
    <property type="entry name" value="Dipeptide-binding Protein, Domain 1"/>
    <property type="match status" value="1"/>
</dbReference>
<dbReference type="Gene3D" id="3.40.190.10">
    <property type="entry name" value="Periplasmic binding protein-like II"/>
    <property type="match status" value="1"/>
</dbReference>
<dbReference type="SUPFAM" id="SSF53850">
    <property type="entry name" value="Periplasmic binding protein-like II"/>
    <property type="match status" value="1"/>
</dbReference>
<dbReference type="InterPro" id="IPR039424">
    <property type="entry name" value="SBP_5"/>
</dbReference>
<dbReference type="PIRSF" id="PIRSF002741">
    <property type="entry name" value="MppA"/>
    <property type="match status" value="1"/>
</dbReference>
<evidence type="ECO:0000256" key="1">
    <source>
        <dbReference type="SAM" id="SignalP"/>
    </source>
</evidence>
<dbReference type="Gene3D" id="3.10.105.10">
    <property type="entry name" value="Dipeptide-binding Protein, Domain 3"/>
    <property type="match status" value="1"/>
</dbReference>